<name>A0A9W9ASI3_9AGAR</name>
<proteinExistence type="predicted"/>
<keyword evidence="3 6" id="KW-1133">Transmembrane helix</keyword>
<feature type="region of interest" description="Disordered" evidence="5">
    <location>
        <begin position="102"/>
        <end position="130"/>
    </location>
</feature>
<evidence type="ECO:0000313" key="8">
    <source>
        <dbReference type="Proteomes" id="UP001150238"/>
    </source>
</evidence>
<feature type="compositionally biased region" description="Polar residues" evidence="5">
    <location>
        <begin position="102"/>
        <end position="116"/>
    </location>
</feature>
<evidence type="ECO:0000313" key="7">
    <source>
        <dbReference type="EMBL" id="KAJ4489582.1"/>
    </source>
</evidence>
<keyword evidence="4 6" id="KW-0472">Membrane</keyword>
<feature type="region of interest" description="Disordered" evidence="5">
    <location>
        <begin position="331"/>
        <end position="370"/>
    </location>
</feature>
<evidence type="ECO:0000256" key="6">
    <source>
        <dbReference type="SAM" id="Phobius"/>
    </source>
</evidence>
<accession>A0A9W9ASI3</accession>
<evidence type="ECO:0000256" key="4">
    <source>
        <dbReference type="ARBA" id="ARBA00023136"/>
    </source>
</evidence>
<sequence length="370" mass="38934">MVGSAHRKLRKVLVRKGLLEDREFSIGFGDGDLDPADVIGQLFSSSIVEVPSQSSSKIDATVLPATSITLSSHTITSTFTSTSASVAKTSFTTTSSTSQLIPSVASSSTSNTDVIPSSTADSSKSSSTTSSGNIIGIVAAVIIAVLSLSVFGFFILRQRRKNRNAKLIPQVDPFRLGLSEKELPPHPTTEQRMTFGAFYGRPGPGDNPYGEAQTKMAHTQSTTYLSGSSVSTKYPQALLSNTAASDEQRLKASGRSITAAFGDSDSFPIPSGVASPAISPFVDPVVNPSPNIQIPLSAAVKHTPSYTATMHGSQIPTSAYSPVIRRSYGSQSPSIVASAPPTSDRHSPSEPGEQMRPSTIYRDEDVYGGI</sequence>
<dbReference type="GO" id="GO:0016020">
    <property type="term" value="C:membrane"/>
    <property type="evidence" value="ECO:0007669"/>
    <property type="project" value="UniProtKB-SubCell"/>
</dbReference>
<keyword evidence="2 6" id="KW-0812">Transmembrane</keyword>
<comment type="subcellular location">
    <subcellularLocation>
        <location evidence="1">Membrane</location>
        <topology evidence="1">Single-pass membrane protein</topology>
    </subcellularLocation>
</comment>
<reference evidence="7" key="1">
    <citation type="submission" date="2022-08" db="EMBL/GenBank/DDBJ databases">
        <authorList>
            <consortium name="DOE Joint Genome Institute"/>
            <person name="Min B."/>
            <person name="Riley R."/>
            <person name="Sierra-Patev S."/>
            <person name="Naranjo-Ortiz M."/>
            <person name="Looney B."/>
            <person name="Konkel Z."/>
            <person name="Slot J.C."/>
            <person name="Sakamoto Y."/>
            <person name="Steenwyk J.L."/>
            <person name="Rokas A."/>
            <person name="Carro J."/>
            <person name="Camarero S."/>
            <person name="Ferreira P."/>
            <person name="Molpeceres G."/>
            <person name="Ruiz-Duenas F.J."/>
            <person name="Serrano A."/>
            <person name="Henrissat B."/>
            <person name="Drula E."/>
            <person name="Hughes K.W."/>
            <person name="Mata J.L."/>
            <person name="Ishikawa N.K."/>
            <person name="Vargas-Isla R."/>
            <person name="Ushijima S."/>
            <person name="Smith C.A."/>
            <person name="Ahrendt S."/>
            <person name="Andreopoulos W."/>
            <person name="He G."/>
            <person name="Labutti K."/>
            <person name="Lipzen A."/>
            <person name="Ng V."/>
            <person name="Sandor L."/>
            <person name="Barry K."/>
            <person name="Martinez A.T."/>
            <person name="Xiao Y."/>
            <person name="Gibbons J.G."/>
            <person name="Terashima K."/>
            <person name="Hibbett D.S."/>
            <person name="Grigoriev I.V."/>
        </authorList>
    </citation>
    <scope>NUCLEOTIDE SEQUENCE</scope>
    <source>
        <strain evidence="7">Sp2 HRB7682 ss15</strain>
    </source>
</reference>
<organism evidence="7 8">
    <name type="scientific">Lentinula lateritia</name>
    <dbReference type="NCBI Taxonomy" id="40482"/>
    <lineage>
        <taxon>Eukaryota</taxon>
        <taxon>Fungi</taxon>
        <taxon>Dikarya</taxon>
        <taxon>Basidiomycota</taxon>
        <taxon>Agaricomycotina</taxon>
        <taxon>Agaricomycetes</taxon>
        <taxon>Agaricomycetidae</taxon>
        <taxon>Agaricales</taxon>
        <taxon>Marasmiineae</taxon>
        <taxon>Omphalotaceae</taxon>
        <taxon>Lentinula</taxon>
    </lineage>
</organism>
<feature type="transmembrane region" description="Helical" evidence="6">
    <location>
        <begin position="134"/>
        <end position="156"/>
    </location>
</feature>
<gene>
    <name evidence="7" type="ORF">C8J55DRAFT_557489</name>
</gene>
<dbReference type="InterPro" id="IPR051694">
    <property type="entry name" value="Immunoregulatory_rcpt-like"/>
</dbReference>
<reference evidence="7" key="2">
    <citation type="journal article" date="2023" name="Proc. Natl. Acad. Sci. U.S.A.">
        <title>A global phylogenomic analysis of the shiitake genus Lentinula.</title>
        <authorList>
            <person name="Sierra-Patev S."/>
            <person name="Min B."/>
            <person name="Naranjo-Ortiz M."/>
            <person name="Looney B."/>
            <person name="Konkel Z."/>
            <person name="Slot J.C."/>
            <person name="Sakamoto Y."/>
            <person name="Steenwyk J.L."/>
            <person name="Rokas A."/>
            <person name="Carro J."/>
            <person name="Camarero S."/>
            <person name="Ferreira P."/>
            <person name="Molpeceres G."/>
            <person name="Ruiz-Duenas F.J."/>
            <person name="Serrano A."/>
            <person name="Henrissat B."/>
            <person name="Drula E."/>
            <person name="Hughes K.W."/>
            <person name="Mata J.L."/>
            <person name="Ishikawa N.K."/>
            <person name="Vargas-Isla R."/>
            <person name="Ushijima S."/>
            <person name="Smith C.A."/>
            <person name="Donoghue J."/>
            <person name="Ahrendt S."/>
            <person name="Andreopoulos W."/>
            <person name="He G."/>
            <person name="LaButti K."/>
            <person name="Lipzen A."/>
            <person name="Ng V."/>
            <person name="Riley R."/>
            <person name="Sandor L."/>
            <person name="Barry K."/>
            <person name="Martinez A.T."/>
            <person name="Xiao Y."/>
            <person name="Gibbons J.G."/>
            <person name="Terashima K."/>
            <person name="Grigoriev I.V."/>
            <person name="Hibbett D."/>
        </authorList>
    </citation>
    <scope>NUCLEOTIDE SEQUENCE</scope>
    <source>
        <strain evidence="7">Sp2 HRB7682 ss15</strain>
    </source>
</reference>
<comment type="caution">
    <text evidence="7">The sequence shown here is derived from an EMBL/GenBank/DDBJ whole genome shotgun (WGS) entry which is preliminary data.</text>
</comment>
<dbReference type="PANTHER" id="PTHR15549:SF30">
    <property type="entry name" value="MID2 DOMAIN-CONTAINING PROTEIN"/>
    <property type="match status" value="1"/>
</dbReference>
<feature type="compositionally biased region" description="Basic and acidic residues" evidence="5">
    <location>
        <begin position="361"/>
        <end position="370"/>
    </location>
</feature>
<protein>
    <submittedName>
        <fullName evidence="7">Uncharacterized protein</fullName>
    </submittedName>
</protein>
<feature type="compositionally biased region" description="Low complexity" evidence="5">
    <location>
        <begin position="117"/>
        <end position="130"/>
    </location>
</feature>
<evidence type="ECO:0000256" key="5">
    <source>
        <dbReference type="SAM" id="MobiDB-lite"/>
    </source>
</evidence>
<dbReference type="AlphaFoldDB" id="A0A9W9ASI3"/>
<dbReference type="GO" id="GO:0071944">
    <property type="term" value="C:cell periphery"/>
    <property type="evidence" value="ECO:0007669"/>
    <property type="project" value="UniProtKB-ARBA"/>
</dbReference>
<dbReference type="Proteomes" id="UP001150238">
    <property type="component" value="Unassembled WGS sequence"/>
</dbReference>
<evidence type="ECO:0000256" key="3">
    <source>
        <dbReference type="ARBA" id="ARBA00022989"/>
    </source>
</evidence>
<dbReference type="PANTHER" id="PTHR15549">
    <property type="entry name" value="PAIRED IMMUNOGLOBULIN-LIKE TYPE 2 RECEPTOR"/>
    <property type="match status" value="1"/>
</dbReference>
<evidence type="ECO:0000256" key="2">
    <source>
        <dbReference type="ARBA" id="ARBA00022692"/>
    </source>
</evidence>
<dbReference type="EMBL" id="JANVFS010000007">
    <property type="protein sequence ID" value="KAJ4489582.1"/>
    <property type="molecule type" value="Genomic_DNA"/>
</dbReference>
<evidence type="ECO:0000256" key="1">
    <source>
        <dbReference type="ARBA" id="ARBA00004167"/>
    </source>
</evidence>